<organism evidence="2 3">
    <name type="scientific">Aspergillus pseudotamarii</name>
    <dbReference type="NCBI Taxonomy" id="132259"/>
    <lineage>
        <taxon>Eukaryota</taxon>
        <taxon>Fungi</taxon>
        <taxon>Dikarya</taxon>
        <taxon>Ascomycota</taxon>
        <taxon>Pezizomycotina</taxon>
        <taxon>Eurotiomycetes</taxon>
        <taxon>Eurotiomycetidae</taxon>
        <taxon>Eurotiales</taxon>
        <taxon>Aspergillaceae</taxon>
        <taxon>Aspergillus</taxon>
        <taxon>Aspergillus subgen. Circumdati</taxon>
    </lineage>
</organism>
<feature type="region of interest" description="Disordered" evidence="1">
    <location>
        <begin position="1"/>
        <end position="48"/>
    </location>
</feature>
<dbReference type="OrthoDB" id="4225164at2759"/>
<dbReference type="AlphaFoldDB" id="A0A5N6TBJ2"/>
<proteinExistence type="predicted"/>
<reference evidence="2 3" key="1">
    <citation type="submission" date="2019-04" db="EMBL/GenBank/DDBJ databases">
        <title>Friends and foes A comparative genomics study of 23 Aspergillus species from section Flavi.</title>
        <authorList>
            <consortium name="DOE Joint Genome Institute"/>
            <person name="Kjaerbolling I."/>
            <person name="Vesth T."/>
            <person name="Frisvad J.C."/>
            <person name="Nybo J.L."/>
            <person name="Theobald S."/>
            <person name="Kildgaard S."/>
            <person name="Isbrandt T."/>
            <person name="Kuo A."/>
            <person name="Sato A."/>
            <person name="Lyhne E.K."/>
            <person name="Kogle M.E."/>
            <person name="Wiebenga A."/>
            <person name="Kun R.S."/>
            <person name="Lubbers R.J."/>
            <person name="Makela M.R."/>
            <person name="Barry K."/>
            <person name="Chovatia M."/>
            <person name="Clum A."/>
            <person name="Daum C."/>
            <person name="Haridas S."/>
            <person name="He G."/>
            <person name="LaButti K."/>
            <person name="Lipzen A."/>
            <person name="Mondo S."/>
            <person name="Riley R."/>
            <person name="Salamov A."/>
            <person name="Simmons B.A."/>
            <person name="Magnuson J.K."/>
            <person name="Henrissat B."/>
            <person name="Mortensen U.H."/>
            <person name="Larsen T.O."/>
            <person name="Devries R.P."/>
            <person name="Grigoriev I.V."/>
            <person name="Machida M."/>
            <person name="Baker S.E."/>
            <person name="Andersen M.R."/>
        </authorList>
    </citation>
    <scope>NUCLEOTIDE SEQUENCE [LARGE SCALE GENOMIC DNA]</scope>
    <source>
        <strain evidence="2 3">CBS 117625</strain>
    </source>
</reference>
<dbReference type="RefSeq" id="XP_031919554.1">
    <property type="nucleotide sequence ID" value="XM_032053168.1"/>
</dbReference>
<dbReference type="Proteomes" id="UP000325672">
    <property type="component" value="Unassembled WGS sequence"/>
</dbReference>
<dbReference type="GeneID" id="43637378"/>
<accession>A0A5N6TBJ2</accession>
<evidence type="ECO:0000256" key="1">
    <source>
        <dbReference type="SAM" id="MobiDB-lite"/>
    </source>
</evidence>
<gene>
    <name evidence="2" type="ORF">BDV38DRAFT_233806</name>
</gene>
<evidence type="ECO:0000313" key="3">
    <source>
        <dbReference type="Proteomes" id="UP000325672"/>
    </source>
</evidence>
<sequence>MKSKPHPATVQDANDHGDPLLHSKRSANRVQKERSQSGYQKNTANHATYPRVRVGESIISGPIEHMVKAFPRARSNPLTIFTRSLHQSPERNEISGCRFRKVFFTDETEVLKPDAAYERQRYVRLTVFIPKKDETHPDPRVFVEQKVYRDRQDQTVLHELGFGGRIQVGAEYVFAGCGDEHLEWGKRDLLLQVQSLDQDIFDSYMQRAKYYGYDRSYCVYVNRHMVSNGLNHKLPIVDQRTRSPSSICFEPDDLQSLLKAKGVMQLNCETPSTKEIELLKLRLRGLGNCTEDGMASGDFHIRIIYKP</sequence>
<evidence type="ECO:0000313" key="2">
    <source>
        <dbReference type="EMBL" id="KAE8143491.1"/>
    </source>
</evidence>
<feature type="compositionally biased region" description="Polar residues" evidence="1">
    <location>
        <begin position="36"/>
        <end position="46"/>
    </location>
</feature>
<name>A0A5N6TBJ2_ASPPS</name>
<dbReference type="EMBL" id="ML743552">
    <property type="protein sequence ID" value="KAE8143491.1"/>
    <property type="molecule type" value="Genomic_DNA"/>
</dbReference>
<keyword evidence="3" id="KW-1185">Reference proteome</keyword>
<protein>
    <submittedName>
        <fullName evidence="2">Uncharacterized protein</fullName>
    </submittedName>
</protein>